<keyword evidence="2" id="KW-0732">Signal</keyword>
<feature type="signal peptide" evidence="2">
    <location>
        <begin position="1"/>
        <end position="25"/>
    </location>
</feature>
<proteinExistence type="predicted"/>
<dbReference type="AlphaFoldDB" id="A0A9R1LY14"/>
<evidence type="ECO:0000256" key="1">
    <source>
        <dbReference type="SAM" id="MobiDB-lite"/>
    </source>
</evidence>
<feature type="non-terminal residue" evidence="3">
    <location>
        <position position="110"/>
    </location>
</feature>
<gene>
    <name evidence="3" type="ORF">CFC21_099020</name>
</gene>
<sequence length="110" mass="11314">MGPPRGASRATLALLLLLALSAALAPGPRGRHGRLRGAPQVPAPRRERASTWRASGSTTRAATAAPSPPPSTCPSAATASPPRPGSTSRRLGSARRPRATTCRWTPAATY</sequence>
<feature type="compositionally biased region" description="Low complexity" evidence="1">
    <location>
        <begin position="51"/>
        <end position="65"/>
    </location>
</feature>
<protein>
    <submittedName>
        <fullName evidence="3">Uncharacterized protein</fullName>
    </submittedName>
</protein>
<accession>A0A9R1LY14</accession>
<reference evidence="3" key="1">
    <citation type="journal article" date="2017" name="Gigascience">
        <title>The first near-complete assembly of the hexaploid bread wheat genome, Triticum aestivum.</title>
        <authorList>
            <person name="Zimin A.V."/>
            <person name="Puiu D."/>
            <person name="Hall R."/>
            <person name="Kingan S."/>
            <person name="Clavijo B.J."/>
            <person name="Salzberg S.L."/>
        </authorList>
    </citation>
    <scope>NUCLEOTIDE SEQUENCE</scope>
    <source>
        <tissue evidence="3">Leaf</tissue>
    </source>
</reference>
<organism evidence="3">
    <name type="scientific">Triticum aestivum</name>
    <name type="common">Wheat</name>
    <dbReference type="NCBI Taxonomy" id="4565"/>
    <lineage>
        <taxon>Eukaryota</taxon>
        <taxon>Viridiplantae</taxon>
        <taxon>Streptophyta</taxon>
        <taxon>Embryophyta</taxon>
        <taxon>Tracheophyta</taxon>
        <taxon>Spermatophyta</taxon>
        <taxon>Magnoliopsida</taxon>
        <taxon>Liliopsida</taxon>
        <taxon>Poales</taxon>
        <taxon>Poaceae</taxon>
        <taxon>BOP clade</taxon>
        <taxon>Pooideae</taxon>
        <taxon>Triticodae</taxon>
        <taxon>Triticeae</taxon>
        <taxon>Triticinae</taxon>
        <taxon>Triticum</taxon>
    </lineage>
</organism>
<reference evidence="3" key="2">
    <citation type="submission" date="2020-03" db="EMBL/GenBank/DDBJ databases">
        <title>The second near-complete assembly of the hexaploid bread wheat (Triticum aestivum) genome.</title>
        <authorList>
            <person name="Zimin A.V."/>
            <person name="Puiu D."/>
            <person name="Shumante A."/>
            <person name="Alonge M."/>
            <person name="Salzberg S.L."/>
        </authorList>
    </citation>
    <scope>NUCLEOTIDE SEQUENCE</scope>
    <source>
        <tissue evidence="3">Leaf</tissue>
    </source>
</reference>
<feature type="region of interest" description="Disordered" evidence="1">
    <location>
        <begin position="26"/>
        <end position="110"/>
    </location>
</feature>
<evidence type="ECO:0000256" key="2">
    <source>
        <dbReference type="SAM" id="SignalP"/>
    </source>
</evidence>
<feature type="compositionally biased region" description="Low complexity" evidence="1">
    <location>
        <begin position="73"/>
        <end position="90"/>
    </location>
</feature>
<name>A0A9R1LY14_WHEAT</name>
<dbReference type="EMBL" id="CM022229">
    <property type="protein sequence ID" value="KAF7097172.1"/>
    <property type="molecule type" value="Genomic_DNA"/>
</dbReference>
<evidence type="ECO:0000313" key="3">
    <source>
        <dbReference type="EMBL" id="KAF7097172.1"/>
    </source>
</evidence>
<dbReference type="Proteomes" id="UP000815260">
    <property type="component" value="Chromosome 7A"/>
</dbReference>
<comment type="caution">
    <text evidence="3">The sequence shown here is derived from an EMBL/GenBank/DDBJ whole genome shotgun (WGS) entry which is preliminary data.</text>
</comment>
<feature type="chain" id="PRO_5040301190" evidence="2">
    <location>
        <begin position="26"/>
        <end position="110"/>
    </location>
</feature>